<dbReference type="CDD" id="cd02440">
    <property type="entry name" value="AdoMet_MTases"/>
    <property type="match status" value="1"/>
</dbReference>
<dbReference type="InterPro" id="IPR029063">
    <property type="entry name" value="SAM-dependent_MTases_sf"/>
</dbReference>
<dbReference type="EMBL" id="RBNS01000243">
    <property type="protein sequence ID" value="RML50572.1"/>
    <property type="molecule type" value="Genomic_DNA"/>
</dbReference>
<dbReference type="NCBIfam" id="NF001453">
    <property type="entry name" value="PRK00312.1"/>
    <property type="match status" value="1"/>
</dbReference>
<dbReference type="GO" id="GO:0004719">
    <property type="term" value="F:protein-L-isoaspartate (D-aspartate) O-methyltransferase activity"/>
    <property type="evidence" value="ECO:0007669"/>
    <property type="project" value="UniProtKB-UniRule"/>
</dbReference>
<evidence type="ECO:0000256" key="4">
    <source>
        <dbReference type="ARBA" id="ARBA00022603"/>
    </source>
</evidence>
<evidence type="ECO:0000256" key="2">
    <source>
        <dbReference type="ARBA" id="ARBA00005369"/>
    </source>
</evidence>
<dbReference type="FunFam" id="3.40.50.150:FF:000010">
    <property type="entry name" value="Protein-L-isoaspartate O-methyltransferase"/>
    <property type="match status" value="1"/>
</dbReference>
<comment type="similarity">
    <text evidence="2 7">Belongs to the methyltransferase superfamily. L-isoaspartyl/D-aspartyl protein methyltransferase family.</text>
</comment>
<dbReference type="InterPro" id="IPR000682">
    <property type="entry name" value="PCMT"/>
</dbReference>
<dbReference type="AlphaFoldDB" id="A0A3M2WGC3"/>
<keyword evidence="5 7" id="KW-0808">Transferase</keyword>
<dbReference type="GO" id="GO:0005737">
    <property type="term" value="C:cytoplasm"/>
    <property type="evidence" value="ECO:0007669"/>
    <property type="project" value="UniProtKB-SubCell"/>
</dbReference>
<dbReference type="SUPFAM" id="SSF53335">
    <property type="entry name" value="S-adenosyl-L-methionine-dependent methyltransferases"/>
    <property type="match status" value="1"/>
</dbReference>
<evidence type="ECO:0000256" key="8">
    <source>
        <dbReference type="SAM" id="MobiDB-lite"/>
    </source>
</evidence>
<dbReference type="Pfam" id="PF01135">
    <property type="entry name" value="PCMT"/>
    <property type="match status" value="1"/>
</dbReference>
<feature type="region of interest" description="Disordered" evidence="8">
    <location>
        <begin position="1"/>
        <end position="26"/>
    </location>
</feature>
<dbReference type="EC" id="2.1.1.77" evidence="7"/>
<dbReference type="HAMAP" id="MF_00090">
    <property type="entry name" value="PIMT"/>
    <property type="match status" value="1"/>
</dbReference>
<protein>
    <recommendedName>
        <fullName evidence="7">Protein-L-isoaspartate O-methyltransferase</fullName>
        <ecNumber evidence="7">2.1.1.77</ecNumber>
    </recommendedName>
    <alternativeName>
        <fullName evidence="7">L-isoaspartyl protein carboxyl methyltransferase</fullName>
    </alternativeName>
    <alternativeName>
        <fullName evidence="7">Protein L-isoaspartyl methyltransferase</fullName>
    </alternativeName>
    <alternativeName>
        <fullName evidence="7">Protein-beta-aspartate methyltransferase</fullName>
        <shortName evidence="7">PIMT</shortName>
    </alternativeName>
</protein>
<comment type="subcellular location">
    <subcellularLocation>
        <location evidence="1 7">Cytoplasm</location>
    </subcellularLocation>
</comment>
<keyword evidence="6 7" id="KW-0949">S-adenosyl-L-methionine</keyword>
<evidence type="ECO:0000313" key="10">
    <source>
        <dbReference type="Proteomes" id="UP000277952"/>
    </source>
</evidence>
<evidence type="ECO:0000256" key="6">
    <source>
        <dbReference type="ARBA" id="ARBA00022691"/>
    </source>
</evidence>
<keyword evidence="4 7" id="KW-0489">Methyltransferase</keyword>
<evidence type="ECO:0000256" key="3">
    <source>
        <dbReference type="ARBA" id="ARBA00022490"/>
    </source>
</evidence>
<comment type="caution">
    <text evidence="9">The sequence shown here is derived from an EMBL/GenBank/DDBJ whole genome shotgun (WGS) entry which is preliminary data.</text>
</comment>
<evidence type="ECO:0000256" key="1">
    <source>
        <dbReference type="ARBA" id="ARBA00004496"/>
    </source>
</evidence>
<accession>A0A3M2WGC3</accession>
<dbReference type="GO" id="GO:0032259">
    <property type="term" value="P:methylation"/>
    <property type="evidence" value="ECO:0007669"/>
    <property type="project" value="UniProtKB-KW"/>
</dbReference>
<reference evidence="9 10" key="1">
    <citation type="submission" date="2018-08" db="EMBL/GenBank/DDBJ databases">
        <title>Recombination of ecologically and evolutionarily significant loci maintains genetic cohesion in the Pseudomonas syringae species complex.</title>
        <authorList>
            <person name="Dillon M."/>
            <person name="Thakur S."/>
            <person name="Almeida R.N.D."/>
            <person name="Weir B.S."/>
            <person name="Guttman D.S."/>
        </authorList>
    </citation>
    <scope>NUCLEOTIDE SEQUENCE [LARGE SCALE GENOMIC DNA]</scope>
    <source>
        <strain evidence="9 10">19322</strain>
    </source>
</reference>
<name>A0A3M2WGC3_PSEA0</name>
<evidence type="ECO:0000313" key="9">
    <source>
        <dbReference type="EMBL" id="RML50572.1"/>
    </source>
</evidence>
<gene>
    <name evidence="7" type="primary">pcm</name>
    <name evidence="9" type="ORF">ALQ94_04802</name>
</gene>
<proteinExistence type="inferred from homology"/>
<sequence length="327" mass="35846">MRPATPHGTEREYSEPAAGAYPRHSTDPIGPPCPRCGAGQGGRSAGSRRLLDRCCRRRRGRRCRDRLSCGRAGLCVDHPAAAGSHLSGRLQQPEQLAGGAALMSREQDDLLRRGIGMTSQRTRERLIQRLCEEGIANERVLDVIRKTPRHLFVDEALAHRAYEDTALPIGHNQTISQPYMVARMSELLLAAGPLDKVMEIGTGSGYQTAVLSQLVERVFSVERIKGLQDRAKERLVELNLRNVVFRWGDGWEGWPALAPYNGIIVTAVATDVPQALLDQLAPGGRLVIPVGAGEVQQLMLIIREENGFSRHVLGAVRFVPLLNGPIA</sequence>
<evidence type="ECO:0000256" key="7">
    <source>
        <dbReference type="HAMAP-Rule" id="MF_00090"/>
    </source>
</evidence>
<dbReference type="PANTHER" id="PTHR11579">
    <property type="entry name" value="PROTEIN-L-ISOASPARTATE O-METHYLTRANSFERASE"/>
    <property type="match status" value="1"/>
</dbReference>
<dbReference type="PROSITE" id="PS01279">
    <property type="entry name" value="PCMT"/>
    <property type="match status" value="1"/>
</dbReference>
<keyword evidence="3 7" id="KW-0963">Cytoplasm</keyword>
<comment type="function">
    <text evidence="7">Catalyzes the methyl esterification of L-isoaspartyl residues in peptides and proteins that result from spontaneous decomposition of normal L-aspartyl and L-asparaginyl residues. It plays a role in the repair and/or degradation of damaged proteins.</text>
</comment>
<dbReference type="Gene3D" id="3.40.50.150">
    <property type="entry name" value="Vaccinia Virus protein VP39"/>
    <property type="match status" value="1"/>
</dbReference>
<evidence type="ECO:0000256" key="5">
    <source>
        <dbReference type="ARBA" id="ARBA00022679"/>
    </source>
</evidence>
<comment type="catalytic activity">
    <reaction evidence="7">
        <text>[protein]-L-isoaspartate + S-adenosyl-L-methionine = [protein]-L-isoaspartate alpha-methyl ester + S-adenosyl-L-homocysteine</text>
        <dbReference type="Rhea" id="RHEA:12705"/>
        <dbReference type="Rhea" id="RHEA-COMP:12143"/>
        <dbReference type="Rhea" id="RHEA-COMP:12144"/>
        <dbReference type="ChEBI" id="CHEBI:57856"/>
        <dbReference type="ChEBI" id="CHEBI:59789"/>
        <dbReference type="ChEBI" id="CHEBI:90596"/>
        <dbReference type="ChEBI" id="CHEBI:90598"/>
        <dbReference type="EC" id="2.1.1.77"/>
    </reaction>
</comment>
<dbReference type="GO" id="GO:0030091">
    <property type="term" value="P:protein repair"/>
    <property type="evidence" value="ECO:0007669"/>
    <property type="project" value="UniProtKB-UniRule"/>
</dbReference>
<organism evidence="9 10">
    <name type="scientific">Pseudomonas amygdali pv. morsprunorum</name>
    <dbReference type="NCBI Taxonomy" id="129138"/>
    <lineage>
        <taxon>Bacteria</taxon>
        <taxon>Pseudomonadati</taxon>
        <taxon>Pseudomonadota</taxon>
        <taxon>Gammaproteobacteria</taxon>
        <taxon>Pseudomonadales</taxon>
        <taxon>Pseudomonadaceae</taxon>
        <taxon>Pseudomonas</taxon>
        <taxon>Pseudomonas amygdali</taxon>
    </lineage>
</organism>
<feature type="active site" evidence="7">
    <location>
        <position position="176"/>
    </location>
</feature>
<dbReference type="Proteomes" id="UP000277952">
    <property type="component" value="Unassembled WGS sequence"/>
</dbReference>
<dbReference type="NCBIfam" id="TIGR00080">
    <property type="entry name" value="pimt"/>
    <property type="match status" value="1"/>
</dbReference>
<dbReference type="PANTHER" id="PTHR11579:SF0">
    <property type="entry name" value="PROTEIN-L-ISOASPARTATE(D-ASPARTATE) O-METHYLTRANSFERASE"/>
    <property type="match status" value="1"/>
</dbReference>